<evidence type="ECO:0000313" key="1">
    <source>
        <dbReference type="EMBL" id="EMI26453.1"/>
    </source>
</evidence>
<dbReference type="AlphaFoldDB" id="M5S497"/>
<evidence type="ECO:0000313" key="2">
    <source>
        <dbReference type="Proteomes" id="UP000011996"/>
    </source>
</evidence>
<proteinExistence type="predicted"/>
<dbReference type="Proteomes" id="UP000011996">
    <property type="component" value="Unassembled WGS sequence"/>
</dbReference>
<name>M5S497_9BACT</name>
<dbReference type="PATRIC" id="fig|1263868.3.peg.3196"/>
<sequence>MQFFDAAFRLTYTRRTSPETKFGERSSDAVQAYARVRAGMGSLETIDLSDRCSF</sequence>
<reference evidence="1 2" key="1">
    <citation type="journal article" date="2013" name="Mar. Genomics">
        <title>Expression of sulfatases in Rhodopirellula baltica and the diversity of sulfatases in the genus Rhodopirellula.</title>
        <authorList>
            <person name="Wegner C.E."/>
            <person name="Richter-Heitmann T."/>
            <person name="Klindworth A."/>
            <person name="Klockow C."/>
            <person name="Richter M."/>
            <person name="Achstetter T."/>
            <person name="Glockner F.O."/>
            <person name="Harder J."/>
        </authorList>
    </citation>
    <scope>NUCLEOTIDE SEQUENCE [LARGE SCALE GENOMIC DNA]</scope>
    <source>
        <strain evidence="1 2">SH398</strain>
    </source>
</reference>
<protein>
    <submittedName>
        <fullName evidence="1">Uncharacterized protein</fullName>
    </submittedName>
</protein>
<dbReference type="EMBL" id="ANOF01000092">
    <property type="protein sequence ID" value="EMI26453.1"/>
    <property type="molecule type" value="Genomic_DNA"/>
</dbReference>
<comment type="caution">
    <text evidence="1">The sequence shown here is derived from an EMBL/GenBank/DDBJ whole genome shotgun (WGS) entry which is preliminary data.</text>
</comment>
<gene>
    <name evidence="1" type="ORF">RESH_02953</name>
</gene>
<accession>M5S497</accession>
<organism evidence="1 2">
    <name type="scientific">Rhodopirellula europaea SH398</name>
    <dbReference type="NCBI Taxonomy" id="1263868"/>
    <lineage>
        <taxon>Bacteria</taxon>
        <taxon>Pseudomonadati</taxon>
        <taxon>Planctomycetota</taxon>
        <taxon>Planctomycetia</taxon>
        <taxon>Pirellulales</taxon>
        <taxon>Pirellulaceae</taxon>
        <taxon>Rhodopirellula</taxon>
    </lineage>
</organism>